<proteinExistence type="inferred from homology"/>
<keyword evidence="2 6" id="KW-0645">Protease</keyword>
<evidence type="ECO:0000256" key="2">
    <source>
        <dbReference type="ARBA" id="ARBA00022670"/>
    </source>
</evidence>
<dbReference type="InterPro" id="IPR009003">
    <property type="entry name" value="Peptidase_S1_PA"/>
</dbReference>
<dbReference type="InParanoid" id="B4D9H0"/>
<dbReference type="eggNOG" id="COG3591">
    <property type="taxonomic scope" value="Bacteria"/>
</dbReference>
<sequence length="385" mass="42071">MRHRHPGNWPKSRRKFLYAEYQKRAKDVLAAPAEQLSWLKLPRAKNLSLFTTKAGKKAAAAAQTLSVYEDLPSGRGPASVYPEVEELSNAELGTEIFNRSENIRKTIYGTGDHRIDIYTAEDRRAHAVAEAHDPAPIEGFYIEQAKSVGFILHESMLRELPNGNFYVMPENYGLIKGLCDSELFTKQPCLTQFGVGGIGTAFLVSGQKAMTARHCVPDDTTAKSLRLVFGYALTSSSIPFTISFQKEDVFHIKVANSNNSDDWAVLELDRPTTRPALKFGSGKPDVGTIVYALGYPDALPLKISPQGVVRGAIDASHHFIAAVDAFGGNSGSPVLNSQTHEVEGILVSGNSDFRWIPVDRCSRSVIINNDHAGETICSISVAPKP</sequence>
<keyword evidence="8" id="KW-1185">Reference proteome</keyword>
<dbReference type="GO" id="GO:0006508">
    <property type="term" value="P:proteolysis"/>
    <property type="evidence" value="ECO:0007669"/>
    <property type="project" value="UniProtKB-KW"/>
</dbReference>
<dbReference type="STRING" id="497964.CfE428DRAFT_5560"/>
<comment type="similarity">
    <text evidence="1 6">Belongs to the peptidase S1B family.</text>
</comment>
<dbReference type="InterPro" id="IPR008256">
    <property type="entry name" value="Peptidase_S1B"/>
</dbReference>
<keyword evidence="3" id="KW-0732">Signal</keyword>
<protein>
    <recommendedName>
        <fullName evidence="6">Serine protease</fullName>
        <ecNumber evidence="6">3.4.21.-</ecNumber>
    </recommendedName>
</protein>
<evidence type="ECO:0000256" key="1">
    <source>
        <dbReference type="ARBA" id="ARBA00008764"/>
    </source>
</evidence>
<dbReference type="SUPFAM" id="SSF50494">
    <property type="entry name" value="Trypsin-like serine proteases"/>
    <property type="match status" value="1"/>
</dbReference>
<dbReference type="EMBL" id="ABVL01000026">
    <property type="protein sequence ID" value="EDY16931.1"/>
    <property type="molecule type" value="Genomic_DNA"/>
</dbReference>
<keyword evidence="5 6" id="KW-0720">Serine protease</keyword>
<dbReference type="EC" id="3.4.21.-" evidence="6"/>
<name>B4D9H0_9BACT</name>
<dbReference type="InterPro" id="IPR043504">
    <property type="entry name" value="Peptidase_S1_PA_chymotrypsin"/>
</dbReference>
<reference evidence="7 8" key="1">
    <citation type="journal article" date="2011" name="J. Bacteriol.">
        <title>Genome sequence of Chthoniobacter flavus Ellin428, an aerobic heterotrophic soil bacterium.</title>
        <authorList>
            <person name="Kant R."/>
            <person name="van Passel M.W."/>
            <person name="Palva A."/>
            <person name="Lucas S."/>
            <person name="Lapidus A."/>
            <person name="Glavina Del Rio T."/>
            <person name="Dalin E."/>
            <person name="Tice H."/>
            <person name="Bruce D."/>
            <person name="Goodwin L."/>
            <person name="Pitluck S."/>
            <person name="Larimer F.W."/>
            <person name="Land M.L."/>
            <person name="Hauser L."/>
            <person name="Sangwan P."/>
            <person name="de Vos W.M."/>
            <person name="Janssen P.H."/>
            <person name="Smidt H."/>
        </authorList>
    </citation>
    <scope>NUCLEOTIDE SEQUENCE [LARGE SCALE GENOMIC DNA]</scope>
    <source>
        <strain evidence="7 8">Ellin428</strain>
    </source>
</reference>
<evidence type="ECO:0000256" key="3">
    <source>
        <dbReference type="ARBA" id="ARBA00022729"/>
    </source>
</evidence>
<evidence type="ECO:0000313" key="7">
    <source>
        <dbReference type="EMBL" id="EDY16931.1"/>
    </source>
</evidence>
<keyword evidence="4 6" id="KW-0378">Hydrolase</keyword>
<evidence type="ECO:0000256" key="6">
    <source>
        <dbReference type="RuleBase" id="RU004296"/>
    </source>
</evidence>
<dbReference type="GO" id="GO:0008236">
    <property type="term" value="F:serine-type peptidase activity"/>
    <property type="evidence" value="ECO:0007669"/>
    <property type="project" value="UniProtKB-KW"/>
</dbReference>
<dbReference type="Gene3D" id="2.40.10.10">
    <property type="entry name" value="Trypsin-like serine proteases"/>
    <property type="match status" value="2"/>
</dbReference>
<evidence type="ECO:0000256" key="4">
    <source>
        <dbReference type="ARBA" id="ARBA00022801"/>
    </source>
</evidence>
<organism evidence="7 8">
    <name type="scientific">Chthoniobacter flavus Ellin428</name>
    <dbReference type="NCBI Taxonomy" id="497964"/>
    <lineage>
        <taxon>Bacteria</taxon>
        <taxon>Pseudomonadati</taxon>
        <taxon>Verrucomicrobiota</taxon>
        <taxon>Spartobacteria</taxon>
        <taxon>Chthoniobacterales</taxon>
        <taxon>Chthoniobacteraceae</taxon>
        <taxon>Chthoniobacter</taxon>
    </lineage>
</organism>
<comment type="caution">
    <text evidence="7">The sequence shown here is derived from an EMBL/GenBank/DDBJ whole genome shotgun (WGS) entry which is preliminary data.</text>
</comment>
<accession>B4D9H0</accession>
<dbReference type="Pfam" id="PF13365">
    <property type="entry name" value="Trypsin_2"/>
    <property type="match status" value="1"/>
</dbReference>
<gene>
    <name evidence="7" type="ORF">CfE428DRAFT_5560</name>
</gene>
<dbReference type="AlphaFoldDB" id="B4D9H0"/>
<evidence type="ECO:0000256" key="5">
    <source>
        <dbReference type="ARBA" id="ARBA00022825"/>
    </source>
</evidence>
<dbReference type="Proteomes" id="UP000005824">
    <property type="component" value="Unassembled WGS sequence"/>
</dbReference>
<dbReference type="PRINTS" id="PR00839">
    <property type="entry name" value="V8PROTEASE"/>
</dbReference>
<evidence type="ECO:0000313" key="8">
    <source>
        <dbReference type="Proteomes" id="UP000005824"/>
    </source>
</evidence>